<dbReference type="InterPro" id="IPR032675">
    <property type="entry name" value="LRR_dom_sf"/>
</dbReference>
<name>A0AAD4V684_PRUDU</name>
<accession>A0AAD4V684</accession>
<reference evidence="3 4" key="1">
    <citation type="journal article" date="2022" name="G3 (Bethesda)">
        <title>Whole-genome sequence and methylome profiling of the almond [Prunus dulcis (Mill.) D.A. Webb] cultivar 'Nonpareil'.</title>
        <authorList>
            <person name="D'Amico-Willman K.M."/>
            <person name="Ouma W.Z."/>
            <person name="Meulia T."/>
            <person name="Sideli G.M."/>
            <person name="Gradziel T.M."/>
            <person name="Fresnedo-Ramirez J."/>
        </authorList>
    </citation>
    <scope>NUCLEOTIDE SEQUENCE [LARGE SCALE GENOMIC DNA]</scope>
    <source>
        <strain evidence="3">Clone GOH B32 T37-40</strain>
    </source>
</reference>
<evidence type="ECO:0000313" key="3">
    <source>
        <dbReference type="EMBL" id="KAI5318402.1"/>
    </source>
</evidence>
<dbReference type="PANTHER" id="PTHR36766:SF61">
    <property type="entry name" value="NB-ARC DOMAIN DISEASE RESISTANCE PROTEIN"/>
    <property type="match status" value="1"/>
</dbReference>
<feature type="region of interest" description="Disordered" evidence="2">
    <location>
        <begin position="157"/>
        <end position="182"/>
    </location>
</feature>
<dbReference type="Proteomes" id="UP001054821">
    <property type="component" value="Chromosome 7"/>
</dbReference>
<dbReference type="GO" id="GO:0006952">
    <property type="term" value="P:defense response"/>
    <property type="evidence" value="ECO:0007669"/>
    <property type="project" value="UniProtKB-KW"/>
</dbReference>
<evidence type="ECO:0000256" key="1">
    <source>
        <dbReference type="ARBA" id="ARBA00022821"/>
    </source>
</evidence>
<gene>
    <name evidence="3" type="ORF">L3X38_038110</name>
</gene>
<organism evidence="3 4">
    <name type="scientific">Prunus dulcis</name>
    <name type="common">Almond</name>
    <name type="synonym">Amygdalus dulcis</name>
    <dbReference type="NCBI Taxonomy" id="3755"/>
    <lineage>
        <taxon>Eukaryota</taxon>
        <taxon>Viridiplantae</taxon>
        <taxon>Streptophyta</taxon>
        <taxon>Embryophyta</taxon>
        <taxon>Tracheophyta</taxon>
        <taxon>Spermatophyta</taxon>
        <taxon>Magnoliopsida</taxon>
        <taxon>eudicotyledons</taxon>
        <taxon>Gunneridae</taxon>
        <taxon>Pentapetalae</taxon>
        <taxon>rosids</taxon>
        <taxon>fabids</taxon>
        <taxon>Rosales</taxon>
        <taxon>Rosaceae</taxon>
        <taxon>Amygdaloideae</taxon>
        <taxon>Amygdaleae</taxon>
        <taxon>Prunus</taxon>
    </lineage>
</organism>
<dbReference type="Gene3D" id="3.80.10.10">
    <property type="entry name" value="Ribonuclease Inhibitor"/>
    <property type="match status" value="1"/>
</dbReference>
<dbReference type="EMBL" id="JAJFAZ020000007">
    <property type="protein sequence ID" value="KAI5318402.1"/>
    <property type="molecule type" value="Genomic_DNA"/>
</dbReference>
<sequence length="182" mass="19912">MVALPKWFQGAANTLQVLIIGSCENLEALPNWLTSFTLLRKLILSSCPQLSSLPDGMLSLTSLRRLMIADCPELERRCQRDIGEDWPKISHVPHVFFPFLFAHTFGLTAPKIPSHPESVPPSPSASSLTPPLFSFNAICSRHLSPFPLPPLPRNIVVASSSPPQPPSTKIPSAYPTKSISLP</sequence>
<dbReference type="PANTHER" id="PTHR36766">
    <property type="entry name" value="PLANT BROAD-SPECTRUM MILDEW RESISTANCE PROTEIN RPW8"/>
    <property type="match status" value="1"/>
</dbReference>
<evidence type="ECO:0000313" key="4">
    <source>
        <dbReference type="Proteomes" id="UP001054821"/>
    </source>
</evidence>
<dbReference type="AlphaFoldDB" id="A0AAD4V684"/>
<dbReference type="PROSITE" id="PS51257">
    <property type="entry name" value="PROKAR_LIPOPROTEIN"/>
    <property type="match status" value="1"/>
</dbReference>
<protein>
    <submittedName>
        <fullName evidence="3">Uncharacterized protein</fullName>
    </submittedName>
</protein>
<keyword evidence="4" id="KW-1185">Reference proteome</keyword>
<keyword evidence="1" id="KW-0611">Plant defense</keyword>
<comment type="caution">
    <text evidence="3">The sequence shown here is derived from an EMBL/GenBank/DDBJ whole genome shotgun (WGS) entry which is preliminary data.</text>
</comment>
<proteinExistence type="predicted"/>
<evidence type="ECO:0000256" key="2">
    <source>
        <dbReference type="SAM" id="MobiDB-lite"/>
    </source>
</evidence>
<dbReference type="SUPFAM" id="SSF52047">
    <property type="entry name" value="RNI-like"/>
    <property type="match status" value="1"/>
</dbReference>